<dbReference type="GO" id="GO:0016627">
    <property type="term" value="F:oxidoreductase activity, acting on the CH-CH group of donors"/>
    <property type="evidence" value="ECO:0007669"/>
    <property type="project" value="TreeGrafter"/>
</dbReference>
<dbReference type="AlphaFoldDB" id="A0A7W7ID02"/>
<dbReference type="InterPro" id="IPR012349">
    <property type="entry name" value="Split_barrel_FMN-bd"/>
</dbReference>
<sequence length="147" mass="16250">MGISLSPEERQELFGTHGEAVLATTAPSGAPLPLPVWYVVLDGEIFVRTPSRAKRLRHIAKDPTVGFLVHDGVRWSELRGVLHTANAEFVSDAGTVAEVERALAERFAERLPPPLPGPVAERYDDSVVLRVVPLREPVSWDNRKIRV</sequence>
<dbReference type="GO" id="GO:0005829">
    <property type="term" value="C:cytosol"/>
    <property type="evidence" value="ECO:0007669"/>
    <property type="project" value="TreeGrafter"/>
</dbReference>
<organism evidence="4 5">
    <name type="scientific">Actinomadura livida</name>
    <dbReference type="NCBI Taxonomy" id="79909"/>
    <lineage>
        <taxon>Bacteria</taxon>
        <taxon>Bacillati</taxon>
        <taxon>Actinomycetota</taxon>
        <taxon>Actinomycetes</taxon>
        <taxon>Streptosporangiales</taxon>
        <taxon>Thermomonosporaceae</taxon>
        <taxon>Actinomadura</taxon>
    </lineage>
</organism>
<feature type="domain" description="Pyridoxamine 5'-phosphate oxidase N-terminal" evidence="2">
    <location>
        <begin position="7"/>
        <end position="132"/>
    </location>
</feature>
<keyword evidence="1" id="KW-0560">Oxidoreductase</keyword>
<reference evidence="3" key="4">
    <citation type="submission" date="2023-12" db="EMBL/GenBank/DDBJ databases">
        <authorList>
            <person name="Sun Q."/>
            <person name="Inoue M."/>
        </authorList>
    </citation>
    <scope>NUCLEOTIDE SEQUENCE</scope>
    <source>
        <strain evidence="3">JCM 10667</strain>
    </source>
</reference>
<dbReference type="EMBL" id="JACHMV010000001">
    <property type="protein sequence ID" value="MBB4774837.1"/>
    <property type="molecule type" value="Genomic_DNA"/>
</dbReference>
<reference evidence="6" key="2">
    <citation type="journal article" date="2019" name="Int. J. Syst. Evol. Microbiol.">
        <title>The Global Catalogue of Microorganisms (GCM) 10K type strain sequencing project: providing services to taxonomists for standard genome sequencing and annotation.</title>
        <authorList>
            <consortium name="The Broad Institute Genomics Platform"/>
            <consortium name="The Broad Institute Genome Sequencing Center for Infectious Disease"/>
            <person name="Wu L."/>
            <person name="Ma J."/>
        </authorList>
    </citation>
    <scope>NUCLEOTIDE SEQUENCE [LARGE SCALE GENOMIC DNA]</scope>
    <source>
        <strain evidence="6">JCM 10667</strain>
    </source>
</reference>
<dbReference type="PANTHER" id="PTHR35176:SF6">
    <property type="entry name" value="HEME OXYGENASE HI_0854-RELATED"/>
    <property type="match status" value="1"/>
</dbReference>
<evidence type="ECO:0000259" key="2">
    <source>
        <dbReference type="Pfam" id="PF01243"/>
    </source>
</evidence>
<protein>
    <recommendedName>
        <fullName evidence="2">Pyridoxamine 5'-phosphate oxidase N-terminal domain-containing protein</fullName>
    </recommendedName>
</protein>
<gene>
    <name evidence="4" type="ORF">F4557_003255</name>
    <name evidence="3" type="ORF">GCM10009546_30840</name>
</gene>
<evidence type="ECO:0000313" key="5">
    <source>
        <dbReference type="Proteomes" id="UP000549343"/>
    </source>
</evidence>
<dbReference type="PANTHER" id="PTHR35176">
    <property type="entry name" value="HEME OXYGENASE HI_0854-RELATED"/>
    <property type="match status" value="1"/>
</dbReference>
<dbReference type="Gene3D" id="2.30.110.10">
    <property type="entry name" value="Electron Transport, Fmn-binding Protein, Chain A"/>
    <property type="match status" value="1"/>
</dbReference>
<proteinExistence type="predicted"/>
<reference evidence="4 5" key="3">
    <citation type="submission" date="2020-08" db="EMBL/GenBank/DDBJ databases">
        <title>Sequencing the genomes of 1000 actinobacteria strains.</title>
        <authorList>
            <person name="Klenk H.-P."/>
        </authorList>
    </citation>
    <scope>NUCLEOTIDE SEQUENCE [LARGE SCALE GENOMIC DNA]</scope>
    <source>
        <strain evidence="4 5">DSM 44772</strain>
    </source>
</reference>
<evidence type="ECO:0000313" key="4">
    <source>
        <dbReference type="EMBL" id="MBB4774837.1"/>
    </source>
</evidence>
<dbReference type="RefSeq" id="WP_184883751.1">
    <property type="nucleotide sequence ID" value="NZ_BAAAHD010000025.1"/>
</dbReference>
<accession>A0A7W7ID02</accession>
<comment type="caution">
    <text evidence="4">The sequence shown here is derived from an EMBL/GenBank/DDBJ whole genome shotgun (WGS) entry which is preliminary data.</text>
</comment>
<dbReference type="Pfam" id="PF01243">
    <property type="entry name" value="PNPOx_N"/>
    <property type="match status" value="1"/>
</dbReference>
<name>A0A7W7ID02_9ACTN</name>
<reference evidence="3" key="1">
    <citation type="journal article" date="2014" name="Int. J. Syst. Evol. Microbiol.">
        <title>Complete genome of a new Firmicutes species belonging to the dominant human colonic microbiota ('Ruminococcus bicirculans') reveals two chromosomes and a selective capacity to utilize plant glucans.</title>
        <authorList>
            <consortium name="NISC Comparative Sequencing Program"/>
            <person name="Wegmann U."/>
            <person name="Louis P."/>
            <person name="Goesmann A."/>
            <person name="Henrissat B."/>
            <person name="Duncan S.H."/>
            <person name="Flint H.J."/>
        </authorList>
    </citation>
    <scope>NUCLEOTIDE SEQUENCE</scope>
    <source>
        <strain evidence="3">JCM 10667</strain>
    </source>
</reference>
<dbReference type="EMBL" id="BAAAHD010000025">
    <property type="protein sequence ID" value="GAA0566332.1"/>
    <property type="molecule type" value="Genomic_DNA"/>
</dbReference>
<dbReference type="Proteomes" id="UP000549343">
    <property type="component" value="Unassembled WGS sequence"/>
</dbReference>
<dbReference type="SUPFAM" id="SSF50475">
    <property type="entry name" value="FMN-binding split barrel"/>
    <property type="match status" value="1"/>
</dbReference>
<keyword evidence="6" id="KW-1185">Reference proteome</keyword>
<dbReference type="GO" id="GO:0070967">
    <property type="term" value="F:coenzyme F420 binding"/>
    <property type="evidence" value="ECO:0007669"/>
    <property type="project" value="TreeGrafter"/>
</dbReference>
<evidence type="ECO:0000313" key="6">
    <source>
        <dbReference type="Proteomes" id="UP001501427"/>
    </source>
</evidence>
<dbReference type="InterPro" id="IPR052019">
    <property type="entry name" value="F420H2_bilvrd_red/Heme_oxyg"/>
</dbReference>
<evidence type="ECO:0000313" key="3">
    <source>
        <dbReference type="EMBL" id="GAA0566332.1"/>
    </source>
</evidence>
<dbReference type="InterPro" id="IPR011576">
    <property type="entry name" value="Pyridox_Oxase_N"/>
</dbReference>
<dbReference type="Proteomes" id="UP001501427">
    <property type="component" value="Unassembled WGS sequence"/>
</dbReference>
<evidence type="ECO:0000256" key="1">
    <source>
        <dbReference type="ARBA" id="ARBA00023002"/>
    </source>
</evidence>